<protein>
    <submittedName>
        <fullName evidence="1">Uncharacterized protein</fullName>
    </submittedName>
</protein>
<dbReference type="EMBL" id="JABXBU010000015">
    <property type="protein sequence ID" value="KAF8787131.1"/>
    <property type="molecule type" value="Genomic_DNA"/>
</dbReference>
<evidence type="ECO:0000313" key="1">
    <source>
        <dbReference type="EMBL" id="KAF8787131.1"/>
    </source>
</evidence>
<comment type="caution">
    <text evidence="1">The sequence shown here is derived from an EMBL/GenBank/DDBJ whole genome shotgun (WGS) entry which is preliminary data.</text>
</comment>
<reference evidence="1" key="1">
    <citation type="journal article" date="2020" name="bioRxiv">
        <title>Chromosome-level reference genome of the European wasp spider Argiope bruennichi: a resource for studies on range expansion and evolutionary adaptation.</title>
        <authorList>
            <person name="Sheffer M.M."/>
            <person name="Hoppe A."/>
            <person name="Krehenwinkel H."/>
            <person name="Uhl G."/>
            <person name="Kuss A.W."/>
            <person name="Jensen L."/>
            <person name="Jensen C."/>
            <person name="Gillespie R.G."/>
            <person name="Hoff K.J."/>
            <person name="Prost S."/>
        </authorList>
    </citation>
    <scope>NUCLEOTIDE SEQUENCE</scope>
</reference>
<keyword evidence="2" id="KW-1185">Reference proteome</keyword>
<sequence>MHYFVWDERKKSTNDALYVCVQDQMCKCRRKRKSGNEALLQCTLKQMCECGIRQRFEDCYELLTENSKTWAVDELNSCNIFELEYGKVQEDIEKICSVEREELRPCFNEFNDKAMKRIIEASSGMHGPYESPAFEETRKCSEAILAFCQSTPDMCMSVARRSKSGNEALLQCTLKQMCECGIRQRFEDCYNELTDNSKIWMVDELNTCNLVQLEYGEVQEDIDKICTLDREELRPCFNEFNNKATRRIIEASSGMHGPYESPAFEKARKCSEAIVAFCQSTPDMCMSIG</sequence>
<dbReference type="AlphaFoldDB" id="A0A8T0F8E3"/>
<reference evidence="1" key="2">
    <citation type="submission" date="2020-06" db="EMBL/GenBank/DDBJ databases">
        <authorList>
            <person name="Sheffer M."/>
        </authorList>
    </citation>
    <scope>NUCLEOTIDE SEQUENCE</scope>
</reference>
<evidence type="ECO:0000313" key="2">
    <source>
        <dbReference type="Proteomes" id="UP000807504"/>
    </source>
</evidence>
<accession>A0A8T0F8E3</accession>
<proteinExistence type="predicted"/>
<name>A0A8T0F8E3_ARGBR</name>
<gene>
    <name evidence="1" type="ORF">HNY73_008759</name>
</gene>
<dbReference type="Proteomes" id="UP000807504">
    <property type="component" value="Unassembled WGS sequence"/>
</dbReference>
<organism evidence="1 2">
    <name type="scientific">Argiope bruennichi</name>
    <name type="common">Wasp spider</name>
    <name type="synonym">Aranea bruennichi</name>
    <dbReference type="NCBI Taxonomy" id="94029"/>
    <lineage>
        <taxon>Eukaryota</taxon>
        <taxon>Metazoa</taxon>
        <taxon>Ecdysozoa</taxon>
        <taxon>Arthropoda</taxon>
        <taxon>Chelicerata</taxon>
        <taxon>Arachnida</taxon>
        <taxon>Araneae</taxon>
        <taxon>Araneomorphae</taxon>
        <taxon>Entelegynae</taxon>
        <taxon>Araneoidea</taxon>
        <taxon>Araneidae</taxon>
        <taxon>Argiope</taxon>
    </lineage>
</organism>